<evidence type="ECO:0000313" key="7">
    <source>
        <dbReference type="Proteomes" id="UP000187283"/>
    </source>
</evidence>
<proteinExistence type="predicted"/>
<sequence>MFNCVHDGSLKDIINTLSEVSVLGFDVQIKILQTILPLASKHNSITRDSLADLINMCFQLLSFNSSDISNTAFATLKQLFIIIFDRIESLPLQPSISQQSVDPSENSEQTPPSSSLINDSILDSYDVFNDLCLIASNQTPVFIKYPSPNKSFILEIIESIFSSHYQTIINFPRFKDIINSTLLPLLIKDFLENTLFSISVRQFRLILVFIDKFHSIFQAETQFFMSIFIYLVSPNTPISDLLQSFSNFALDSNTPFVSQPNSQENHPLDDTATSHQNQPLKSSLEHTESSTAASDASSMDSQEESSQNKSSIISESDSAIHSLKSFFETASFSEFPKYYQILSSEAILKIISNTHLFLSLYNQFDYAHPSNKTIHFIIKSIGSHIAQMSEHFSNESDTVSLNVNSSSEFDSSISSFNRIDNSDTVSVKSFASNIQKTSGVTSVHSPNPGHIKLGLLESVDRLDEPLLNRYHCLKIPLYSLVEISKGFYSLIIPLVSQSILVNSRSSSSSTSSKRTLVLLSEMQNLDRIVDDTDRLNSKMIHSLLYDSWPELLASANFLSGVLLQEPEQASVVLAMENFTKILGAINIESGYTSFLSALCKYSLPSFEISLFERQRSSTESRSVKNEISNSVSPKPLATEFSSPVEFSLSKFEILSLCAVSDCARFLAPILNESWYTIVIVLQQAEELLFQNKLKVQSSFGDSFPVSSNESVISFNDISNSEIQRVFIDHRLVVSEYEFLFELVPTLDDKTFSWFVASLCLLNSDLSGAPYRSSEANVINKIKGSSNHNRRMSTLLNRVTFPIKYLLALAKTHIDKLLTIKSPLTSDSNEKSLWDLFVYQLLDTATFINSPQVLRLQASEALSDAILTVMSHVISMANESAIIEHDSNFDSSETPKSFYGDAQVQALMPLSEMMTNSRNKYDAQQFTRFSEVQKLALTTLNQLLQASGHSIVNAWGVVFDILQSAVSAATPEKSDFLSPNSSDVGSQHNVTNKSLGLIRLAFPSLQLVCSDFIGNLPPIYIRRCILVLEEYANQTFDMNVSLTAVGLMWNINDYLIAFNTISTSNSSELSPKSSVRSESMDPVEASQLCLASANSIDNSPVSGLLETFLTEKNILFNLNNTKLWNYFLKLDLGNSLNSENSQILFLLVLHSLCIISTDTRHELRSSSVQTLFSTLDIYSDHLSVWCWDAVLWSIITPIVAQVSVCRTESLVSDWAISDSTLNYNKDLGSTNNTTLAENEINGNKSNSTNPQISLTQSLPEPQNRVEPEISKSGLFVENPKIVRLKTWDETLLTLMSKISSIWLNKFDTVLVKTSNPVESLISFLSWKVVILSGCHKPSKLYTLVFNHLYEAEVFTKTSITKNISKNSNHEDIPETEIYESGLFYNNIVSNTGINSNFPVSIGSSLIGSILDSINNMTKAFGLKTIALSETKSHNFGLYFWKTISIISQMSSDSKFIKIIRDSTKVIDNSIRSGFTAKNYIFISDAPLMLLPIVGPSGTNSLVLEDYTTLISTLKKLIFSEFNLEIQDINSMSQLQSSVLKNIDYIIELFIDNKHSPSYSDIIGRFKSQNRNTNSILSDRILLVSNILPYCLEFLSDMSILPIINLLYSESSIPGSFSYPTEIPSWAVSTLEASRASSIKSGFQFFGADSSENNNKPFSRITAKWKPTYIALSYKSTQSINSLISKLNLLEILDNDITREHLEIEALNSLELKKNCLDLEQGFEGLISFAKENNYSLEFVFLLKNMIFQNTLDKMISSSAIFLSCWDCFEWNLLTSYTKSNGPNNSSPYSVLHPLWKIFSQTLPMAINYSFETLSIMHGFNIQKSVHKTWFLINQVIENSLFLPDSILKNWENAEKNSKHSLAKFRNNSSIINHFDKSDEKYISPQLSCNYSFRDIEFLSRNTLILRCPPPISSLNAYKNNNKDKTNEEEKQPTENVAKDNLHGFFIKTLNSSAIATLRFISSITDLVGEEKVIESAMHFDKNKNCQASFDVTNGNTSTIQAKDISSHSKYSNERSTHYISDSQAYSVHVDKFFNLIYRISKINCSPLTSRAPNLGLNKITPVSQEDLIAPYKSTKIYSENISLSLTALHWLFVSTSQESSVISSPLLPNNTDINSYKQFNKSSNLFFDKNKLHEQIYDSTNCLKINLKPECFASELDSEFSFSENLNTSHSTQKSSICNIGPIPKFSERPQISFWVSEIATKYLLIVSFDLMNDFLGSDSRYFIGISDSKTRARKHTKNFVFDTDIQLLFLISHLYTLNCRYNILAYKTDLSEINSTSEVLELIINSYDNSEINTTTRFEYLHSINKKLEESKSSIQDSLELKKIKDAENLSNGNLNNKVDDSISGLNIADISIGDKDNQGIIANKNSKLFNKNELYHRLLSSPFSHLFVLFDLISVLSTFDDTIGNLASKCKERIINSFF</sequence>
<gene>
    <name evidence="6" type="ORF">AYI70_g3924</name>
</gene>
<keyword evidence="7" id="KW-1185">Reference proteome</keyword>
<dbReference type="GO" id="GO:0015031">
    <property type="term" value="P:protein transport"/>
    <property type="evidence" value="ECO:0007669"/>
    <property type="project" value="UniProtKB-KW"/>
</dbReference>
<feature type="region of interest" description="Disordered" evidence="3">
    <location>
        <begin position="96"/>
        <end position="117"/>
    </location>
</feature>
<dbReference type="Proteomes" id="UP000187283">
    <property type="component" value="Unassembled WGS sequence"/>
</dbReference>
<accession>A0A1R1Y1E6</accession>
<feature type="domain" description="Mon2/Sec7/BIG1-like dimerisation and cyclophilin-binding" evidence="5">
    <location>
        <begin position="3"/>
        <end position="88"/>
    </location>
</feature>
<name>A0A1R1Y1E6_9FUNG</name>
<evidence type="ECO:0000259" key="4">
    <source>
        <dbReference type="Pfam" id="PF12783"/>
    </source>
</evidence>
<keyword evidence="2" id="KW-0653">Protein transport</keyword>
<evidence type="ECO:0000259" key="5">
    <source>
        <dbReference type="Pfam" id="PF16213"/>
    </source>
</evidence>
<feature type="region of interest" description="Disordered" evidence="3">
    <location>
        <begin position="1236"/>
        <end position="1258"/>
    </location>
</feature>
<keyword evidence="1" id="KW-0813">Transport</keyword>
<feature type="region of interest" description="Disordered" evidence="3">
    <location>
        <begin position="256"/>
        <end position="313"/>
    </location>
</feature>
<dbReference type="InterPro" id="IPR032691">
    <property type="entry name" value="Mon2/Sec7/BIG1-like_HUS"/>
</dbReference>
<evidence type="ECO:0000256" key="3">
    <source>
        <dbReference type="SAM" id="MobiDB-lite"/>
    </source>
</evidence>
<dbReference type="InterPro" id="IPR032629">
    <property type="entry name" value="DCB_dom"/>
</dbReference>
<dbReference type="STRING" id="133412.A0A1R1Y1E6"/>
<protein>
    <submittedName>
        <fullName evidence="6">Protein MON2-like protein</fullName>
    </submittedName>
</protein>
<feature type="compositionally biased region" description="Polar residues" evidence="3">
    <location>
        <begin position="101"/>
        <end position="110"/>
    </location>
</feature>
<dbReference type="Pfam" id="PF12783">
    <property type="entry name" value="Sec7-like_HUS"/>
    <property type="match status" value="1"/>
</dbReference>
<evidence type="ECO:0000256" key="1">
    <source>
        <dbReference type="ARBA" id="ARBA00022448"/>
    </source>
</evidence>
<evidence type="ECO:0000256" key="2">
    <source>
        <dbReference type="ARBA" id="ARBA00022927"/>
    </source>
</evidence>
<feature type="compositionally biased region" description="Polar residues" evidence="3">
    <location>
        <begin position="256"/>
        <end position="281"/>
    </location>
</feature>
<dbReference type="OrthoDB" id="294853at2759"/>
<organism evidence="6 7">
    <name type="scientific">Smittium culicis</name>
    <dbReference type="NCBI Taxonomy" id="133412"/>
    <lineage>
        <taxon>Eukaryota</taxon>
        <taxon>Fungi</taxon>
        <taxon>Fungi incertae sedis</taxon>
        <taxon>Zoopagomycota</taxon>
        <taxon>Kickxellomycotina</taxon>
        <taxon>Harpellomycetes</taxon>
        <taxon>Harpellales</taxon>
        <taxon>Legeriomycetaceae</taxon>
        <taxon>Smittium</taxon>
    </lineage>
</organism>
<evidence type="ECO:0000313" key="6">
    <source>
        <dbReference type="EMBL" id="OMJ20728.1"/>
    </source>
</evidence>
<comment type="caution">
    <text evidence="6">The sequence shown here is derived from an EMBL/GenBank/DDBJ whole genome shotgun (WGS) entry which is preliminary data.</text>
</comment>
<dbReference type="EMBL" id="LSSN01001164">
    <property type="protein sequence ID" value="OMJ20728.1"/>
    <property type="molecule type" value="Genomic_DNA"/>
</dbReference>
<dbReference type="GO" id="GO:0005794">
    <property type="term" value="C:Golgi apparatus"/>
    <property type="evidence" value="ECO:0007669"/>
    <property type="project" value="UniProtKB-ARBA"/>
</dbReference>
<feature type="compositionally biased region" description="Low complexity" evidence="3">
    <location>
        <begin position="289"/>
        <end position="313"/>
    </location>
</feature>
<dbReference type="Pfam" id="PF16213">
    <property type="entry name" value="DCB"/>
    <property type="match status" value="1"/>
</dbReference>
<feature type="domain" description="Mon2/Sec7/BIG1-like HUS" evidence="4">
    <location>
        <begin position="122"/>
        <end position="236"/>
    </location>
</feature>
<reference evidence="6 7" key="1">
    <citation type="submission" date="2017-01" db="EMBL/GenBank/DDBJ databases">
        <authorList>
            <person name="Mah S.A."/>
            <person name="Swanson W.J."/>
            <person name="Moy G.W."/>
            <person name="Vacquier V.D."/>
        </authorList>
    </citation>
    <scope>NUCLEOTIDE SEQUENCE [LARGE SCALE GENOMIC DNA]</scope>
    <source>
        <strain evidence="6 7">GSMNP</strain>
    </source>
</reference>